<dbReference type="Proteomes" id="UP000308197">
    <property type="component" value="Unassembled WGS sequence"/>
</dbReference>
<keyword evidence="3" id="KW-1185">Reference proteome</keyword>
<evidence type="ECO:0000313" key="2">
    <source>
        <dbReference type="EMBL" id="TFK84845.1"/>
    </source>
</evidence>
<dbReference type="AlphaFoldDB" id="A0A5C3P595"/>
<feature type="compositionally biased region" description="Basic and acidic residues" evidence="1">
    <location>
        <begin position="48"/>
        <end position="58"/>
    </location>
</feature>
<feature type="compositionally biased region" description="Basic residues" evidence="1">
    <location>
        <begin position="63"/>
        <end position="75"/>
    </location>
</feature>
<proteinExistence type="predicted"/>
<dbReference type="EMBL" id="ML211290">
    <property type="protein sequence ID" value="TFK84845.1"/>
    <property type="molecule type" value="Genomic_DNA"/>
</dbReference>
<dbReference type="InParanoid" id="A0A5C3P595"/>
<organism evidence="2 3">
    <name type="scientific">Polyporus arcularius HHB13444</name>
    <dbReference type="NCBI Taxonomy" id="1314778"/>
    <lineage>
        <taxon>Eukaryota</taxon>
        <taxon>Fungi</taxon>
        <taxon>Dikarya</taxon>
        <taxon>Basidiomycota</taxon>
        <taxon>Agaricomycotina</taxon>
        <taxon>Agaricomycetes</taxon>
        <taxon>Polyporales</taxon>
        <taxon>Polyporaceae</taxon>
        <taxon>Polyporus</taxon>
    </lineage>
</organism>
<reference evidence="2 3" key="1">
    <citation type="journal article" date="2019" name="Nat. Ecol. Evol.">
        <title>Megaphylogeny resolves global patterns of mushroom evolution.</title>
        <authorList>
            <person name="Varga T."/>
            <person name="Krizsan K."/>
            <person name="Foldi C."/>
            <person name="Dima B."/>
            <person name="Sanchez-Garcia M."/>
            <person name="Sanchez-Ramirez S."/>
            <person name="Szollosi G.J."/>
            <person name="Szarkandi J.G."/>
            <person name="Papp V."/>
            <person name="Albert L."/>
            <person name="Andreopoulos W."/>
            <person name="Angelini C."/>
            <person name="Antonin V."/>
            <person name="Barry K.W."/>
            <person name="Bougher N.L."/>
            <person name="Buchanan P."/>
            <person name="Buyck B."/>
            <person name="Bense V."/>
            <person name="Catcheside P."/>
            <person name="Chovatia M."/>
            <person name="Cooper J."/>
            <person name="Damon W."/>
            <person name="Desjardin D."/>
            <person name="Finy P."/>
            <person name="Geml J."/>
            <person name="Haridas S."/>
            <person name="Hughes K."/>
            <person name="Justo A."/>
            <person name="Karasinski D."/>
            <person name="Kautmanova I."/>
            <person name="Kiss B."/>
            <person name="Kocsube S."/>
            <person name="Kotiranta H."/>
            <person name="LaButti K.M."/>
            <person name="Lechner B.E."/>
            <person name="Liimatainen K."/>
            <person name="Lipzen A."/>
            <person name="Lukacs Z."/>
            <person name="Mihaltcheva S."/>
            <person name="Morgado L.N."/>
            <person name="Niskanen T."/>
            <person name="Noordeloos M.E."/>
            <person name="Ohm R.A."/>
            <person name="Ortiz-Santana B."/>
            <person name="Ovrebo C."/>
            <person name="Racz N."/>
            <person name="Riley R."/>
            <person name="Savchenko A."/>
            <person name="Shiryaev A."/>
            <person name="Soop K."/>
            <person name="Spirin V."/>
            <person name="Szebenyi C."/>
            <person name="Tomsovsky M."/>
            <person name="Tulloss R.E."/>
            <person name="Uehling J."/>
            <person name="Grigoriev I.V."/>
            <person name="Vagvolgyi C."/>
            <person name="Papp T."/>
            <person name="Martin F.M."/>
            <person name="Miettinen O."/>
            <person name="Hibbett D.S."/>
            <person name="Nagy L.G."/>
        </authorList>
    </citation>
    <scope>NUCLEOTIDE SEQUENCE [LARGE SCALE GENOMIC DNA]</scope>
    <source>
        <strain evidence="2 3">HHB13444</strain>
    </source>
</reference>
<accession>A0A5C3P595</accession>
<gene>
    <name evidence="2" type="ORF">K466DRAFT_209930</name>
</gene>
<feature type="region of interest" description="Disordered" evidence="1">
    <location>
        <begin position="44"/>
        <end position="85"/>
    </location>
</feature>
<protein>
    <submittedName>
        <fullName evidence="2">Uncharacterized protein</fullName>
    </submittedName>
</protein>
<sequence length="205" mass="23467">MLKPVSKANACPIYTVSRTPSGSLIPYKSPLIFCSMSRSAPNPLSHSASKDYNYEHLHPPNHPARHHPRRPRPGRHLLPGRLQREPGHPRALSLYLVLVGHVHRWAVQLALRPDRRWRDRLHCKMGVGHVPRHGDQCGLLDHTRRVHERGVGRDAFVLLPEHDQRGDYVVRLLLNVPLAQRCALMSYPTCPRGRSYHRLRDALSI</sequence>
<evidence type="ECO:0000256" key="1">
    <source>
        <dbReference type="SAM" id="MobiDB-lite"/>
    </source>
</evidence>
<evidence type="ECO:0000313" key="3">
    <source>
        <dbReference type="Proteomes" id="UP000308197"/>
    </source>
</evidence>
<name>A0A5C3P595_9APHY</name>